<evidence type="ECO:0000256" key="6">
    <source>
        <dbReference type="ARBA" id="ARBA00023118"/>
    </source>
</evidence>
<sequence length="356" mass="39136">MLPLNSSDLKSILPSRRANMWYLEYCKVLVNGGRVEYVEAKGSKSLYWNIPIANTAVLLLGCGTSITQAAMRMLAQAGVVVGFTGGQGTPLFAGTSGPAGELAPLKSSEPEDPDVDPWLTWLEPQHEYRPTEYMQHWMALWLDPTKRLEAGKVFQKVRLKRVWEAWNRLAAAEKEHFQPEWERLAHLLSQATEDYSRAGTVNDVLTAEGRATRALYGVAAKAVGRGAFQRAKRGTGQDDANRFLDTGNYLAYGLGATVAWTLGLPFALAVIHGKTRRGALVFDIADLVKDAHVLPQAFLCSALGLNRKAFRERCIKGFVGSKALGFMFDIVKDVALGRPVAYLGITPAEAMPWLDL</sequence>
<dbReference type="GO" id="GO:0043571">
    <property type="term" value="P:maintenance of CRISPR repeat elements"/>
    <property type="evidence" value="ECO:0007669"/>
    <property type="project" value="InterPro"/>
</dbReference>
<keyword evidence="5" id="KW-0460">Magnesium</keyword>
<keyword evidence="6" id="KW-0051">Antiviral defense</keyword>
<evidence type="ECO:0000313" key="10">
    <source>
        <dbReference type="Proteomes" id="UP000318709"/>
    </source>
</evidence>
<reference evidence="9 10" key="1">
    <citation type="submission" date="2019-03" db="EMBL/GenBank/DDBJ databases">
        <title>The complete genome sequence of Swingsia_sp. F3b2 LMG30590(T).</title>
        <authorList>
            <person name="Chua K.-O."/>
            <person name="Chan K.-G."/>
            <person name="See-Too W.-S."/>
        </authorList>
    </citation>
    <scope>NUCLEOTIDE SEQUENCE [LARGE SCALE GENOMIC DNA]</scope>
    <source>
        <strain evidence="9 10">F3b2</strain>
    </source>
</reference>
<proteinExistence type="predicted"/>
<keyword evidence="8" id="KW-1133">Transmembrane helix</keyword>
<dbReference type="KEGG" id="swf:E3E12_02335"/>
<dbReference type="OrthoDB" id="1662073at2"/>
<evidence type="ECO:0000256" key="2">
    <source>
        <dbReference type="ARBA" id="ARBA00022723"/>
    </source>
</evidence>
<feature type="transmembrane region" description="Helical" evidence="8">
    <location>
        <begin position="249"/>
        <end position="271"/>
    </location>
</feature>
<evidence type="ECO:0000256" key="7">
    <source>
        <dbReference type="ARBA" id="ARBA00023125"/>
    </source>
</evidence>
<dbReference type="InterPro" id="IPR042211">
    <property type="entry name" value="CRISPR-assoc_Cas1_N"/>
</dbReference>
<evidence type="ECO:0000256" key="1">
    <source>
        <dbReference type="ARBA" id="ARBA00022722"/>
    </source>
</evidence>
<keyword evidence="8" id="KW-0472">Membrane</keyword>
<accession>A0A4Y6U775</accession>
<dbReference type="Proteomes" id="UP000318709">
    <property type="component" value="Chromosome"/>
</dbReference>
<dbReference type="GO" id="GO:0016787">
    <property type="term" value="F:hydrolase activity"/>
    <property type="evidence" value="ECO:0007669"/>
    <property type="project" value="UniProtKB-KW"/>
</dbReference>
<dbReference type="AlphaFoldDB" id="A0A4Y6U775"/>
<keyword evidence="4" id="KW-0378">Hydrolase</keyword>
<dbReference type="GO" id="GO:0051607">
    <property type="term" value="P:defense response to virus"/>
    <property type="evidence" value="ECO:0007669"/>
    <property type="project" value="UniProtKB-KW"/>
</dbReference>
<keyword evidence="7" id="KW-0238">DNA-binding</keyword>
<evidence type="ECO:0000313" key="9">
    <source>
        <dbReference type="EMBL" id="QDH13229.1"/>
    </source>
</evidence>
<dbReference type="GO" id="GO:0046872">
    <property type="term" value="F:metal ion binding"/>
    <property type="evidence" value="ECO:0007669"/>
    <property type="project" value="UniProtKB-KW"/>
</dbReference>
<dbReference type="GO" id="GO:0003677">
    <property type="term" value="F:DNA binding"/>
    <property type="evidence" value="ECO:0007669"/>
    <property type="project" value="UniProtKB-KW"/>
</dbReference>
<dbReference type="Gene3D" id="3.100.10.20">
    <property type="entry name" value="CRISPR-associated endonuclease Cas1, N-terminal domain"/>
    <property type="match status" value="1"/>
</dbReference>
<evidence type="ECO:0000256" key="5">
    <source>
        <dbReference type="ARBA" id="ARBA00022842"/>
    </source>
</evidence>
<dbReference type="NCBIfam" id="TIGR00287">
    <property type="entry name" value="cas1"/>
    <property type="match status" value="1"/>
</dbReference>
<gene>
    <name evidence="9" type="primary">cas1f</name>
    <name evidence="9" type="ORF">E3E12_02335</name>
</gene>
<evidence type="ECO:0000256" key="8">
    <source>
        <dbReference type="SAM" id="Phobius"/>
    </source>
</evidence>
<dbReference type="Gene3D" id="1.20.120.920">
    <property type="entry name" value="CRISPR-associated endonuclease Cas1, C-terminal domain"/>
    <property type="match status" value="1"/>
</dbReference>
<dbReference type="RefSeq" id="WP_141442891.1">
    <property type="nucleotide sequence ID" value="NZ_CP038231.1"/>
</dbReference>
<dbReference type="EMBL" id="CP038231">
    <property type="protein sequence ID" value="QDH13229.1"/>
    <property type="molecule type" value="Genomic_DNA"/>
</dbReference>
<keyword evidence="8" id="KW-0812">Transmembrane</keyword>
<dbReference type="GO" id="GO:0004520">
    <property type="term" value="F:DNA endonuclease activity"/>
    <property type="evidence" value="ECO:0007669"/>
    <property type="project" value="InterPro"/>
</dbReference>
<dbReference type="Pfam" id="PF01867">
    <property type="entry name" value="Cas_Cas1"/>
    <property type="match status" value="1"/>
</dbReference>
<name>A0A4Y6U775_9PROT</name>
<organism evidence="9 10">
    <name type="scientific">Formicincola oecophyllae</name>
    <dbReference type="NCBI Taxonomy" id="2558361"/>
    <lineage>
        <taxon>Bacteria</taxon>
        <taxon>Pseudomonadati</taxon>
        <taxon>Pseudomonadota</taxon>
        <taxon>Alphaproteobacteria</taxon>
        <taxon>Acetobacterales</taxon>
        <taxon>Acetobacteraceae</taxon>
        <taxon>Formicincola</taxon>
    </lineage>
</organism>
<protein>
    <submittedName>
        <fullName evidence="9">Type I-F CRISPR-associated endonuclease Cas1</fullName>
    </submittedName>
</protein>
<dbReference type="NCBIfam" id="TIGR03637">
    <property type="entry name" value="cas1_YPEST"/>
    <property type="match status" value="1"/>
</dbReference>
<evidence type="ECO:0000256" key="4">
    <source>
        <dbReference type="ARBA" id="ARBA00022801"/>
    </source>
</evidence>
<keyword evidence="10" id="KW-1185">Reference proteome</keyword>
<keyword evidence="3 9" id="KW-0255">Endonuclease</keyword>
<keyword evidence="2" id="KW-0479">Metal-binding</keyword>
<dbReference type="InterPro" id="IPR002729">
    <property type="entry name" value="CRISPR-assoc_Cas1"/>
</dbReference>
<dbReference type="InterPro" id="IPR019857">
    <property type="entry name" value="CRISPR-assoc_Cas1_YPEST-subtyp"/>
</dbReference>
<keyword evidence="1" id="KW-0540">Nuclease</keyword>
<dbReference type="InterPro" id="IPR042206">
    <property type="entry name" value="CRISPR-assoc_Cas1_C"/>
</dbReference>
<evidence type="ECO:0000256" key="3">
    <source>
        <dbReference type="ARBA" id="ARBA00022759"/>
    </source>
</evidence>